<evidence type="ECO:0000313" key="8">
    <source>
        <dbReference type="Proteomes" id="UP000005237"/>
    </source>
</evidence>
<dbReference type="GO" id="GO:0005737">
    <property type="term" value="C:cytoplasm"/>
    <property type="evidence" value="ECO:0007669"/>
    <property type="project" value="UniProtKB-SubCell"/>
</dbReference>
<dbReference type="PANTHER" id="PTHR16517">
    <property type="entry name" value="TUBBY-RELATED"/>
    <property type="match status" value="1"/>
</dbReference>
<feature type="compositionally biased region" description="Low complexity" evidence="5">
    <location>
        <begin position="89"/>
        <end position="99"/>
    </location>
</feature>
<evidence type="ECO:0000313" key="7">
    <source>
        <dbReference type="EnsemblMetazoa" id="CJA16333.1"/>
    </source>
</evidence>
<dbReference type="PRINTS" id="PR01573">
    <property type="entry name" value="SUPERTUBBY"/>
</dbReference>
<comment type="similarity">
    <text evidence="2 4">Belongs to the TUB family.</text>
</comment>
<comment type="subcellular location">
    <subcellularLocation>
        <location evidence="1">Cytoplasm</location>
    </subcellularLocation>
</comment>
<dbReference type="PROSITE" id="PS01201">
    <property type="entry name" value="TUB_2"/>
    <property type="match status" value="1"/>
</dbReference>
<organism evidence="7 8">
    <name type="scientific">Caenorhabditis japonica</name>
    <dbReference type="NCBI Taxonomy" id="281687"/>
    <lineage>
        <taxon>Eukaryota</taxon>
        <taxon>Metazoa</taxon>
        <taxon>Ecdysozoa</taxon>
        <taxon>Nematoda</taxon>
        <taxon>Chromadorea</taxon>
        <taxon>Rhabditida</taxon>
        <taxon>Rhabditina</taxon>
        <taxon>Rhabditomorpha</taxon>
        <taxon>Rhabditoidea</taxon>
        <taxon>Rhabditidae</taxon>
        <taxon>Peloderinae</taxon>
        <taxon>Caenorhabditis</taxon>
    </lineage>
</organism>
<reference evidence="7" key="2">
    <citation type="submission" date="2022-06" db="UniProtKB">
        <authorList>
            <consortium name="EnsemblMetazoa"/>
        </authorList>
    </citation>
    <scope>IDENTIFICATION</scope>
    <source>
        <strain evidence="7">DF5081</strain>
    </source>
</reference>
<evidence type="ECO:0000256" key="5">
    <source>
        <dbReference type="SAM" id="MobiDB-lite"/>
    </source>
</evidence>
<dbReference type="OMA" id="KSPQWND"/>
<dbReference type="AlphaFoldDB" id="A0A8R1HZF5"/>
<dbReference type="Gene3D" id="3.20.90.10">
    <property type="entry name" value="Tubby Protein, Chain A"/>
    <property type="match status" value="1"/>
</dbReference>
<dbReference type="GO" id="GO:0005929">
    <property type="term" value="C:cilium"/>
    <property type="evidence" value="ECO:0007669"/>
    <property type="project" value="TreeGrafter"/>
</dbReference>
<keyword evidence="8" id="KW-1185">Reference proteome</keyword>
<dbReference type="InterPro" id="IPR018066">
    <property type="entry name" value="Tubby_C_CS"/>
</dbReference>
<dbReference type="EnsemblMetazoa" id="CJA16333.1">
    <property type="protein sequence ID" value="CJA16333.1"/>
    <property type="gene ID" value="WBGene00135537"/>
</dbReference>
<evidence type="ECO:0000256" key="3">
    <source>
        <dbReference type="ARBA" id="ARBA00022490"/>
    </source>
</evidence>
<dbReference type="Proteomes" id="UP000005237">
    <property type="component" value="Unassembled WGS sequence"/>
</dbReference>
<feature type="region of interest" description="Disordered" evidence="5">
    <location>
        <begin position="17"/>
        <end position="51"/>
    </location>
</feature>
<evidence type="ECO:0000256" key="1">
    <source>
        <dbReference type="ARBA" id="ARBA00004496"/>
    </source>
</evidence>
<sequence length="438" mass="48956">MDSNAQWMSMNMQRQRKMLEEKQKQKRNQSVGSVRTTTTTTTTSLASGYSGNSMNYQPLFESALPFGMTDSLSSSTANINSPMTSAPLNSSLNLNSNPILPTPAPQPLPRTAPKTLIDYSDNDVSAKLSKQNLSTCVVGSDDEDADKKSHSSSPWNCSDVLIDKIQGETLPDYEYIKKNLRDFVSLPGTEHCLYKCTITRQKSGMDKGMFPTYYLHLEEVDSERRQKIFLLAARKRKKSTTANYLISTDPTNLSKGADGYCAKVRSNALGTQFTVYNEGESPKKTNVTYAIREELAAVIYDTNVLGFKGPRKMTIVLPGIEPGVEKPGVRTKIRPMQDKHTLLERQKNGDLEGLKILNNKSPQWNDETQSYVLNFHGRVTQASVKNFQIIHNDAPEYIVMQFGRVSDDEFTMDFRYPLSAIQAFGIAMSSFHGKIACE</sequence>
<dbReference type="PROSITE" id="PS01200">
    <property type="entry name" value="TUB_1"/>
    <property type="match status" value="1"/>
</dbReference>
<feature type="compositionally biased region" description="Pro residues" evidence="5">
    <location>
        <begin position="100"/>
        <end position="110"/>
    </location>
</feature>
<protein>
    <recommendedName>
        <fullName evidence="4">Tubby-like protein</fullName>
    </recommendedName>
</protein>
<evidence type="ECO:0000256" key="2">
    <source>
        <dbReference type="ARBA" id="ARBA00007129"/>
    </source>
</evidence>
<accession>A0A8R1HZF5</accession>
<reference evidence="8" key="1">
    <citation type="submission" date="2010-08" db="EMBL/GenBank/DDBJ databases">
        <authorList>
            <consortium name="Caenorhabditis japonica Sequencing Consortium"/>
            <person name="Wilson R.K."/>
        </authorList>
    </citation>
    <scope>NUCLEOTIDE SEQUENCE [LARGE SCALE GENOMIC DNA]</scope>
    <source>
        <strain evidence="8">DF5081</strain>
    </source>
</reference>
<evidence type="ECO:0000256" key="4">
    <source>
        <dbReference type="RuleBase" id="RU361125"/>
    </source>
</evidence>
<evidence type="ECO:0000259" key="6">
    <source>
        <dbReference type="Pfam" id="PF01167"/>
    </source>
</evidence>
<feature type="region of interest" description="Disordered" evidence="5">
    <location>
        <begin position="89"/>
        <end position="110"/>
    </location>
</feature>
<keyword evidence="3" id="KW-0963">Cytoplasm</keyword>
<dbReference type="Pfam" id="PF01167">
    <property type="entry name" value="Tub"/>
    <property type="match status" value="1"/>
</dbReference>
<feature type="domain" description="Tubby C-terminal" evidence="6">
    <location>
        <begin position="187"/>
        <end position="432"/>
    </location>
</feature>
<dbReference type="SUPFAM" id="SSF54518">
    <property type="entry name" value="Tubby C-terminal domain-like"/>
    <property type="match status" value="1"/>
</dbReference>
<dbReference type="InterPro" id="IPR025659">
    <property type="entry name" value="Tubby-like_C"/>
</dbReference>
<name>A0A8R1HZF5_CAEJA</name>
<dbReference type="InterPro" id="IPR000007">
    <property type="entry name" value="Tubby_C"/>
</dbReference>
<proteinExistence type="inferred from homology"/>
<dbReference type="GO" id="GO:0061512">
    <property type="term" value="P:protein localization to cilium"/>
    <property type="evidence" value="ECO:0007669"/>
    <property type="project" value="TreeGrafter"/>
</dbReference>
<dbReference type="PANTHER" id="PTHR16517:SF7">
    <property type="entry name" value="PROTEIN KING TUBBY"/>
    <property type="match status" value="1"/>
</dbReference>